<accession>A0A9E6XW99</accession>
<gene>
    <name evidence="1" type="ORF">DSM104329_02031</name>
</gene>
<dbReference type="EMBL" id="CP087164">
    <property type="protein sequence ID" value="UGS35636.1"/>
    <property type="molecule type" value="Genomic_DNA"/>
</dbReference>
<keyword evidence="2" id="KW-1185">Reference proteome</keyword>
<dbReference type="RefSeq" id="WP_259315319.1">
    <property type="nucleotide sequence ID" value="NZ_CP087164.1"/>
</dbReference>
<organism evidence="1 2">
    <name type="scientific">Capillimicrobium parvum</name>
    <dbReference type="NCBI Taxonomy" id="2884022"/>
    <lineage>
        <taxon>Bacteria</taxon>
        <taxon>Bacillati</taxon>
        <taxon>Actinomycetota</taxon>
        <taxon>Thermoleophilia</taxon>
        <taxon>Solirubrobacterales</taxon>
        <taxon>Capillimicrobiaceae</taxon>
        <taxon>Capillimicrobium</taxon>
    </lineage>
</organism>
<dbReference type="Proteomes" id="UP001162834">
    <property type="component" value="Chromosome"/>
</dbReference>
<protein>
    <submittedName>
        <fullName evidence="1">Uncharacterized protein</fullName>
    </submittedName>
</protein>
<reference evidence="1" key="1">
    <citation type="journal article" date="2022" name="Int. J. Syst. Evol. Microbiol.">
        <title>Pseudomonas aegrilactucae sp. nov. and Pseudomonas morbosilactucae sp. nov., pathogens causing bacterial rot of lettuce in Japan.</title>
        <authorList>
            <person name="Sawada H."/>
            <person name="Fujikawa T."/>
            <person name="Satou M."/>
        </authorList>
    </citation>
    <scope>NUCLEOTIDE SEQUENCE</scope>
    <source>
        <strain evidence="1">0166_1</strain>
    </source>
</reference>
<proteinExistence type="predicted"/>
<evidence type="ECO:0000313" key="1">
    <source>
        <dbReference type="EMBL" id="UGS35636.1"/>
    </source>
</evidence>
<sequence length="93" mass="10411">MQKIGTPEVVADLDQVMIVRYPVDDATVEVELTGSLLATGDPDGTPSEIVRTKGAYGLLQYLRMYPDEPLPRRIIFMTTEPNTSPPFTWHAEF</sequence>
<dbReference type="KEGG" id="sbae:DSM104329_02031"/>
<evidence type="ECO:0000313" key="2">
    <source>
        <dbReference type="Proteomes" id="UP001162834"/>
    </source>
</evidence>
<name>A0A9E6XW99_9ACTN</name>
<dbReference type="AlphaFoldDB" id="A0A9E6XW99"/>